<keyword evidence="3" id="KW-1185">Reference proteome</keyword>
<reference evidence="2" key="1">
    <citation type="submission" date="2019-11" db="EMBL/GenBank/DDBJ databases">
        <authorList>
            <person name="Liu Y."/>
            <person name="Hou J."/>
            <person name="Li T.-Q."/>
            <person name="Guan C.-H."/>
            <person name="Wu X."/>
            <person name="Wu H.-Z."/>
            <person name="Ling F."/>
            <person name="Zhang R."/>
            <person name="Shi X.-G."/>
            <person name="Ren J.-P."/>
            <person name="Chen E.-F."/>
            <person name="Sun J.-M."/>
        </authorList>
    </citation>
    <scope>NUCLEOTIDE SEQUENCE</scope>
    <source>
        <strain evidence="2">Adult_tree_wgs_1</strain>
        <tissue evidence="2">Leaves</tissue>
    </source>
</reference>
<dbReference type="Proteomes" id="UP000626092">
    <property type="component" value="Unassembled WGS sequence"/>
</dbReference>
<feature type="region of interest" description="Disordered" evidence="1">
    <location>
        <begin position="44"/>
        <end position="68"/>
    </location>
</feature>
<sequence length="197" mass="21559">MERDLPSMQCIVEEEITEEKEGDSLDRELNAHVSDQLVAYAKQNEEVTNLGQKEASGGPTDESTVAEDTPAQVTLVQDLTTDETSTRSLLNLLKIEESQGGPGVSSSTAIGFSFVRRKWPPWSLAINSPGILVEDILDELAAELKEPGIAAMVFEAHAQETEREKLLRRSEPEGNEVLRAFEQEVGGVEIVPRVSAI</sequence>
<comment type="caution">
    <text evidence="2">The sequence shown here is derived from an EMBL/GenBank/DDBJ whole genome shotgun (WGS) entry which is preliminary data.</text>
</comment>
<dbReference type="AlphaFoldDB" id="A0A834L992"/>
<organism evidence="2 3">
    <name type="scientific">Rhododendron simsii</name>
    <name type="common">Sims's rhododendron</name>
    <dbReference type="NCBI Taxonomy" id="118357"/>
    <lineage>
        <taxon>Eukaryota</taxon>
        <taxon>Viridiplantae</taxon>
        <taxon>Streptophyta</taxon>
        <taxon>Embryophyta</taxon>
        <taxon>Tracheophyta</taxon>
        <taxon>Spermatophyta</taxon>
        <taxon>Magnoliopsida</taxon>
        <taxon>eudicotyledons</taxon>
        <taxon>Gunneridae</taxon>
        <taxon>Pentapetalae</taxon>
        <taxon>asterids</taxon>
        <taxon>Ericales</taxon>
        <taxon>Ericaceae</taxon>
        <taxon>Ericoideae</taxon>
        <taxon>Rhodoreae</taxon>
        <taxon>Rhododendron</taxon>
    </lineage>
</organism>
<accession>A0A834L992</accession>
<evidence type="ECO:0000256" key="1">
    <source>
        <dbReference type="SAM" id="MobiDB-lite"/>
    </source>
</evidence>
<dbReference type="EMBL" id="WJXA01000010">
    <property type="protein sequence ID" value="KAF7128983.1"/>
    <property type="molecule type" value="Genomic_DNA"/>
</dbReference>
<protein>
    <submittedName>
        <fullName evidence="2">Uncharacterized protein</fullName>
    </submittedName>
</protein>
<name>A0A834L992_RHOSS</name>
<evidence type="ECO:0000313" key="3">
    <source>
        <dbReference type="Proteomes" id="UP000626092"/>
    </source>
</evidence>
<proteinExistence type="predicted"/>
<gene>
    <name evidence="2" type="ORF">RHSIM_Rhsim10G0124800</name>
</gene>
<evidence type="ECO:0000313" key="2">
    <source>
        <dbReference type="EMBL" id="KAF7128983.1"/>
    </source>
</evidence>